<sequence length="193" mass="22564">MKKESGYLRLSRHRLLIKNFRLRRRAHRVSGPLNPCCTCTHVTRRVPCVFPSARPCRWLSLTRACMYVHARTRAIRPRTIYVEFDSGTSHTRAYTRRRVNQRIGTLDSSTHIIAQSARRHLKDFISVEQVYAGRIPKETYASYQCVPRINYAPSNDTTRKENPALDIPSERSGHLREERDRKRTRESWGANTV</sequence>
<dbReference type="Proteomes" id="UP001430953">
    <property type="component" value="Unassembled WGS sequence"/>
</dbReference>
<evidence type="ECO:0000256" key="1">
    <source>
        <dbReference type="SAM" id="MobiDB-lite"/>
    </source>
</evidence>
<gene>
    <name evidence="2" type="ORF">PUN28_001658</name>
</gene>
<evidence type="ECO:0000313" key="2">
    <source>
        <dbReference type="EMBL" id="KAL0129545.1"/>
    </source>
</evidence>
<comment type="caution">
    <text evidence="2">The sequence shown here is derived from an EMBL/GenBank/DDBJ whole genome shotgun (WGS) entry which is preliminary data.</text>
</comment>
<dbReference type="AlphaFoldDB" id="A0AAW2GQM0"/>
<accession>A0AAW2GQM0</accession>
<proteinExistence type="predicted"/>
<organism evidence="2 3">
    <name type="scientific">Cardiocondyla obscurior</name>
    <dbReference type="NCBI Taxonomy" id="286306"/>
    <lineage>
        <taxon>Eukaryota</taxon>
        <taxon>Metazoa</taxon>
        <taxon>Ecdysozoa</taxon>
        <taxon>Arthropoda</taxon>
        <taxon>Hexapoda</taxon>
        <taxon>Insecta</taxon>
        <taxon>Pterygota</taxon>
        <taxon>Neoptera</taxon>
        <taxon>Endopterygota</taxon>
        <taxon>Hymenoptera</taxon>
        <taxon>Apocrita</taxon>
        <taxon>Aculeata</taxon>
        <taxon>Formicoidea</taxon>
        <taxon>Formicidae</taxon>
        <taxon>Myrmicinae</taxon>
        <taxon>Cardiocondyla</taxon>
    </lineage>
</organism>
<keyword evidence="3" id="KW-1185">Reference proteome</keyword>
<dbReference type="EMBL" id="JADYXP020000002">
    <property type="protein sequence ID" value="KAL0129545.1"/>
    <property type="molecule type" value="Genomic_DNA"/>
</dbReference>
<feature type="region of interest" description="Disordered" evidence="1">
    <location>
        <begin position="151"/>
        <end position="193"/>
    </location>
</feature>
<reference evidence="2 3" key="1">
    <citation type="submission" date="2023-03" db="EMBL/GenBank/DDBJ databases">
        <title>High recombination rates correlate with genetic variation in Cardiocondyla obscurior ants.</title>
        <authorList>
            <person name="Errbii M."/>
        </authorList>
    </citation>
    <scope>NUCLEOTIDE SEQUENCE [LARGE SCALE GENOMIC DNA]</scope>
    <source>
        <strain evidence="2">Alpha-2009</strain>
        <tissue evidence="2">Whole body</tissue>
    </source>
</reference>
<name>A0AAW2GQM0_9HYME</name>
<protein>
    <submittedName>
        <fullName evidence="2">Uncharacterized protein</fullName>
    </submittedName>
</protein>
<evidence type="ECO:0000313" key="3">
    <source>
        <dbReference type="Proteomes" id="UP001430953"/>
    </source>
</evidence>
<feature type="compositionally biased region" description="Basic and acidic residues" evidence="1">
    <location>
        <begin position="157"/>
        <end position="186"/>
    </location>
</feature>